<comment type="similarity">
    <text evidence="4 16">Belongs to the glycosyltransferase 2 family. GalNAc-T subfamily.</text>
</comment>
<dbReference type="Pfam" id="PF00652">
    <property type="entry name" value="Ricin_B_lectin"/>
    <property type="match status" value="1"/>
</dbReference>
<keyword evidence="13 16" id="KW-0472">Membrane</keyword>
<keyword evidence="15 16" id="KW-0464">Manganese</keyword>
<evidence type="ECO:0000256" key="11">
    <source>
        <dbReference type="ARBA" id="ARBA00022989"/>
    </source>
</evidence>
<comment type="cofactor">
    <cofactor evidence="1 16">
        <name>Mn(2+)</name>
        <dbReference type="ChEBI" id="CHEBI:29035"/>
    </cofactor>
</comment>
<dbReference type="AlphaFoldDB" id="A0A6A4WJF8"/>
<dbReference type="PROSITE" id="PS50231">
    <property type="entry name" value="RICIN_B_LECTIN"/>
    <property type="match status" value="1"/>
</dbReference>
<dbReference type="OrthoDB" id="330637at2759"/>
<keyword evidence="14 16" id="KW-1015">Disulfide bond</keyword>
<dbReference type="EMBL" id="VIIS01000678">
    <property type="protein sequence ID" value="KAF0306263.1"/>
    <property type="molecule type" value="Genomic_DNA"/>
</dbReference>
<sequence length="621" mass="70645">MRLCGCRLRRSTALLLAVLGVAAVLYVRYMQQEAELTDPDPDVVRIIRQNKNQKEYINRKGIHVVVGHYKGDPPPENLTQAAILNTNDYRPVPGEGEKGMPVVVPAHLLDKMRKLYRINEFNLVASDRISVNRSLPDVRRAGCQDKKYDQSKMSAASIIIVFHNEAWSTLLRTIHSAINRSPRELLKEIILVDDASERSFLGRPLDEYVAQLSVPTRVVRIEERTGLIRSRLMGAQEATGDVIIFLDAHCECTEGWLEPLLARIAESPTSVVCPVIDIINDDSFAYTRSFELHWGGFNWQLHFRWFTLGEREIQARRKDNTAPFRTPAMAGGLFAINRDFFYQSGSYDRDMDIWGGENIEMSLRVWMCGGSVEIHPCSHVGHIFRKNSPYTFPRKGGVGGVLHHNLARVATVWMEKWADFFFKVNPEAAKMKDTTQVSHRMMVKKRMNCNNFKWFLDNIWPEHFFPDDDRFFGKIRNDKLEHCVQRPYATGTGQPSGPATTTDCASNWYTPQLFVMTVDGFIMTDESVCLDVPDGGRETAESRVRIHGCSQLSRQKWFHDSSTSQLVHVDSQKCLDLPTAANPESLVVLACSDGPSQKWTLEEVPWTRLTITRLGELKVNA</sequence>
<dbReference type="GO" id="GO:0030246">
    <property type="term" value="F:carbohydrate binding"/>
    <property type="evidence" value="ECO:0007669"/>
    <property type="project" value="UniProtKB-KW"/>
</dbReference>
<evidence type="ECO:0000256" key="3">
    <source>
        <dbReference type="ARBA" id="ARBA00004922"/>
    </source>
</evidence>
<evidence type="ECO:0000256" key="10">
    <source>
        <dbReference type="ARBA" id="ARBA00022968"/>
    </source>
</evidence>
<accession>A0A6A4WJF8</accession>
<evidence type="ECO:0000313" key="19">
    <source>
        <dbReference type="Proteomes" id="UP000440578"/>
    </source>
</evidence>
<dbReference type="Pfam" id="PF00535">
    <property type="entry name" value="Glycos_transf_2"/>
    <property type="match status" value="1"/>
</dbReference>
<dbReference type="GO" id="GO:0046872">
    <property type="term" value="F:metal ion binding"/>
    <property type="evidence" value="ECO:0007669"/>
    <property type="project" value="UniProtKB-KW"/>
</dbReference>
<evidence type="ECO:0000259" key="17">
    <source>
        <dbReference type="SMART" id="SM00458"/>
    </source>
</evidence>
<dbReference type="Gene3D" id="2.80.10.50">
    <property type="match status" value="1"/>
</dbReference>
<comment type="pathway">
    <text evidence="3 16">Protein modification; protein glycosylation.</text>
</comment>
<evidence type="ECO:0000256" key="14">
    <source>
        <dbReference type="ARBA" id="ARBA00023157"/>
    </source>
</evidence>
<evidence type="ECO:0000256" key="9">
    <source>
        <dbReference type="ARBA" id="ARBA00022734"/>
    </source>
</evidence>
<dbReference type="InterPro" id="IPR001173">
    <property type="entry name" value="Glyco_trans_2-like"/>
</dbReference>
<feature type="domain" description="Ricin B lectin" evidence="17">
    <location>
        <begin position="469"/>
        <end position="602"/>
    </location>
</feature>
<dbReference type="SUPFAM" id="SSF50370">
    <property type="entry name" value="Ricin B-like lectins"/>
    <property type="match status" value="1"/>
</dbReference>
<dbReference type="SMART" id="SM00458">
    <property type="entry name" value="RICIN"/>
    <property type="match status" value="1"/>
</dbReference>
<evidence type="ECO:0000256" key="16">
    <source>
        <dbReference type="RuleBase" id="RU361242"/>
    </source>
</evidence>
<keyword evidence="10" id="KW-0735">Signal-anchor</keyword>
<keyword evidence="7 16" id="KW-0812">Transmembrane</keyword>
<comment type="subcellular location">
    <subcellularLocation>
        <location evidence="2 16">Golgi apparatus membrane</location>
        <topology evidence="2 16">Single-pass type II membrane protein</topology>
    </subcellularLocation>
</comment>
<dbReference type="GO" id="GO:0000139">
    <property type="term" value="C:Golgi membrane"/>
    <property type="evidence" value="ECO:0007669"/>
    <property type="project" value="UniProtKB-SubCell"/>
</dbReference>
<gene>
    <name evidence="18" type="primary">pgant3</name>
    <name evidence="18" type="ORF">FJT64_022183</name>
</gene>
<dbReference type="InterPro" id="IPR000772">
    <property type="entry name" value="Ricin_B_lectin"/>
</dbReference>
<dbReference type="GO" id="GO:0004653">
    <property type="term" value="F:polypeptide N-acetylgalactosaminyltransferase activity"/>
    <property type="evidence" value="ECO:0007669"/>
    <property type="project" value="UniProtKB-ARBA"/>
</dbReference>
<protein>
    <recommendedName>
        <fullName evidence="16">Polypeptide N-acetylgalactosaminyltransferase</fullName>
        <ecNumber evidence="16">2.4.1.-</ecNumber>
    </recommendedName>
    <alternativeName>
        <fullName evidence="16">Protein-UDP acetylgalactosaminyltransferase</fullName>
    </alternativeName>
</protein>
<dbReference type="SUPFAM" id="SSF53448">
    <property type="entry name" value="Nucleotide-diphospho-sugar transferases"/>
    <property type="match status" value="1"/>
</dbReference>
<reference evidence="18 19" key="1">
    <citation type="submission" date="2019-07" db="EMBL/GenBank/DDBJ databases">
        <title>Draft genome assembly of a fouling barnacle, Amphibalanus amphitrite (Darwin, 1854): The first reference genome for Thecostraca.</title>
        <authorList>
            <person name="Kim W."/>
        </authorList>
    </citation>
    <scope>NUCLEOTIDE SEQUENCE [LARGE SCALE GENOMIC DNA]</scope>
    <source>
        <strain evidence="18">SNU_AA5</strain>
        <tissue evidence="18">Soma without cirri and trophi</tissue>
    </source>
</reference>
<evidence type="ECO:0000256" key="2">
    <source>
        <dbReference type="ARBA" id="ARBA00004323"/>
    </source>
</evidence>
<organism evidence="18 19">
    <name type="scientific">Amphibalanus amphitrite</name>
    <name type="common">Striped barnacle</name>
    <name type="synonym">Balanus amphitrite</name>
    <dbReference type="NCBI Taxonomy" id="1232801"/>
    <lineage>
        <taxon>Eukaryota</taxon>
        <taxon>Metazoa</taxon>
        <taxon>Ecdysozoa</taxon>
        <taxon>Arthropoda</taxon>
        <taxon>Crustacea</taxon>
        <taxon>Multicrustacea</taxon>
        <taxon>Cirripedia</taxon>
        <taxon>Thoracica</taxon>
        <taxon>Thoracicalcarea</taxon>
        <taxon>Balanomorpha</taxon>
        <taxon>Balanoidea</taxon>
        <taxon>Balanidae</taxon>
        <taxon>Amphibalaninae</taxon>
        <taxon>Amphibalanus</taxon>
    </lineage>
</organism>
<name>A0A6A4WJF8_AMPAM</name>
<keyword evidence="8" id="KW-0479">Metal-binding</keyword>
<dbReference type="CDD" id="cd02510">
    <property type="entry name" value="pp-GalNAc-T"/>
    <property type="match status" value="1"/>
</dbReference>
<dbReference type="Proteomes" id="UP000440578">
    <property type="component" value="Unassembled WGS sequence"/>
</dbReference>
<proteinExistence type="inferred from homology"/>
<dbReference type="PANTHER" id="PTHR11675">
    <property type="entry name" value="N-ACETYLGALACTOSAMINYLTRANSFERASE"/>
    <property type="match status" value="1"/>
</dbReference>
<keyword evidence="9 16" id="KW-0430">Lectin</keyword>
<evidence type="ECO:0000256" key="12">
    <source>
        <dbReference type="ARBA" id="ARBA00023034"/>
    </source>
</evidence>
<keyword evidence="19" id="KW-1185">Reference proteome</keyword>
<dbReference type="PANTHER" id="PTHR11675:SF118">
    <property type="entry name" value="POLYPEPTIDE N-ACETYLGALACTOSAMINYLTRANSFERASE 3"/>
    <property type="match status" value="1"/>
</dbReference>
<dbReference type="InterPro" id="IPR035992">
    <property type="entry name" value="Ricin_B-like_lectins"/>
</dbReference>
<evidence type="ECO:0000256" key="13">
    <source>
        <dbReference type="ARBA" id="ARBA00023136"/>
    </source>
</evidence>
<comment type="caution">
    <text evidence="18">The sequence shown here is derived from an EMBL/GenBank/DDBJ whole genome shotgun (WGS) entry which is preliminary data.</text>
</comment>
<keyword evidence="6 16" id="KW-0808">Transferase</keyword>
<feature type="transmembrane region" description="Helical" evidence="16">
    <location>
        <begin position="12"/>
        <end position="29"/>
    </location>
</feature>
<evidence type="ECO:0000256" key="5">
    <source>
        <dbReference type="ARBA" id="ARBA00022676"/>
    </source>
</evidence>
<dbReference type="UniPathway" id="UPA00378"/>
<evidence type="ECO:0000313" key="18">
    <source>
        <dbReference type="EMBL" id="KAF0306263.1"/>
    </source>
</evidence>
<evidence type="ECO:0000256" key="15">
    <source>
        <dbReference type="ARBA" id="ARBA00023211"/>
    </source>
</evidence>
<keyword evidence="5 16" id="KW-0328">Glycosyltransferase</keyword>
<evidence type="ECO:0000256" key="1">
    <source>
        <dbReference type="ARBA" id="ARBA00001936"/>
    </source>
</evidence>
<dbReference type="InterPro" id="IPR029044">
    <property type="entry name" value="Nucleotide-diphossugar_trans"/>
</dbReference>
<dbReference type="FunFam" id="3.90.550.10:FF:000021">
    <property type="entry name" value="Polypeptide N-acetylgalactosaminyltransferase"/>
    <property type="match status" value="1"/>
</dbReference>
<evidence type="ECO:0000256" key="4">
    <source>
        <dbReference type="ARBA" id="ARBA00005680"/>
    </source>
</evidence>
<keyword evidence="11 16" id="KW-1133">Transmembrane helix</keyword>
<keyword evidence="12 16" id="KW-0333">Golgi apparatus</keyword>
<evidence type="ECO:0000256" key="8">
    <source>
        <dbReference type="ARBA" id="ARBA00022723"/>
    </source>
</evidence>
<dbReference type="InterPro" id="IPR045885">
    <property type="entry name" value="GalNAc-T"/>
</dbReference>
<dbReference type="EC" id="2.4.1.-" evidence="16"/>
<dbReference type="GO" id="GO:0006493">
    <property type="term" value="P:protein O-linked glycosylation"/>
    <property type="evidence" value="ECO:0007669"/>
    <property type="project" value="UniProtKB-ARBA"/>
</dbReference>
<evidence type="ECO:0000256" key="7">
    <source>
        <dbReference type="ARBA" id="ARBA00022692"/>
    </source>
</evidence>
<evidence type="ECO:0000256" key="6">
    <source>
        <dbReference type="ARBA" id="ARBA00022679"/>
    </source>
</evidence>
<dbReference type="Gene3D" id="3.90.550.10">
    <property type="entry name" value="Spore Coat Polysaccharide Biosynthesis Protein SpsA, Chain A"/>
    <property type="match status" value="1"/>
</dbReference>